<keyword evidence="5" id="KW-0547">Nucleotide-binding</keyword>
<dbReference type="GO" id="GO:0046983">
    <property type="term" value="F:protein dimerization activity"/>
    <property type="evidence" value="ECO:0007669"/>
    <property type="project" value="InterPro"/>
</dbReference>
<feature type="transmembrane region" description="Helical" evidence="9">
    <location>
        <begin position="80"/>
        <end position="98"/>
    </location>
</feature>
<comment type="caution">
    <text evidence="12">The sequence shown here is derived from an EMBL/GenBank/DDBJ whole genome shotgun (WGS) entry which is preliminary data.</text>
</comment>
<evidence type="ECO:0000256" key="9">
    <source>
        <dbReference type="SAM" id="Phobius"/>
    </source>
</evidence>
<name>A0A3L7J6L5_9MICO</name>
<dbReference type="InterPro" id="IPR036890">
    <property type="entry name" value="HATPase_C_sf"/>
</dbReference>
<feature type="transmembrane region" description="Helical" evidence="9">
    <location>
        <begin position="142"/>
        <end position="162"/>
    </location>
</feature>
<evidence type="ECO:0000256" key="2">
    <source>
        <dbReference type="ARBA" id="ARBA00012438"/>
    </source>
</evidence>
<evidence type="ECO:0000313" key="13">
    <source>
        <dbReference type="Proteomes" id="UP000282460"/>
    </source>
</evidence>
<dbReference type="Proteomes" id="UP000282460">
    <property type="component" value="Unassembled WGS sequence"/>
</dbReference>
<dbReference type="CDD" id="cd16917">
    <property type="entry name" value="HATPase_UhpB-NarQ-NarX-like"/>
    <property type="match status" value="1"/>
</dbReference>
<dbReference type="EMBL" id="RCWJ01000001">
    <property type="protein sequence ID" value="RLQ86005.1"/>
    <property type="molecule type" value="Genomic_DNA"/>
</dbReference>
<dbReference type="RefSeq" id="WP_121658366.1">
    <property type="nucleotide sequence ID" value="NZ_BMEK01000001.1"/>
</dbReference>
<evidence type="ECO:0000256" key="7">
    <source>
        <dbReference type="ARBA" id="ARBA00022840"/>
    </source>
</evidence>
<evidence type="ECO:0000256" key="8">
    <source>
        <dbReference type="ARBA" id="ARBA00023012"/>
    </source>
</evidence>
<feature type="domain" description="Signal transduction histidine kinase subgroup 3 dimerisation and phosphoacceptor" evidence="10">
    <location>
        <begin position="194"/>
        <end position="259"/>
    </location>
</feature>
<evidence type="ECO:0000256" key="5">
    <source>
        <dbReference type="ARBA" id="ARBA00022741"/>
    </source>
</evidence>
<dbReference type="SUPFAM" id="SSF55874">
    <property type="entry name" value="ATPase domain of HSP90 chaperone/DNA topoisomerase II/histidine kinase"/>
    <property type="match status" value="1"/>
</dbReference>
<dbReference type="OrthoDB" id="227596at2"/>
<dbReference type="EC" id="2.7.13.3" evidence="2"/>
<protein>
    <recommendedName>
        <fullName evidence="2">histidine kinase</fullName>
        <ecNumber evidence="2">2.7.13.3</ecNumber>
    </recommendedName>
</protein>
<comment type="catalytic activity">
    <reaction evidence="1">
        <text>ATP + protein L-histidine = ADP + protein N-phospho-L-histidine.</text>
        <dbReference type="EC" id="2.7.13.3"/>
    </reaction>
</comment>
<accession>A0A3L7J6L5</accession>
<dbReference type="Pfam" id="PF23539">
    <property type="entry name" value="DUF7134"/>
    <property type="match status" value="1"/>
</dbReference>
<evidence type="ECO:0000256" key="6">
    <source>
        <dbReference type="ARBA" id="ARBA00022777"/>
    </source>
</evidence>
<keyword evidence="9" id="KW-0812">Transmembrane</keyword>
<proteinExistence type="predicted"/>
<keyword evidence="9" id="KW-0472">Membrane</keyword>
<evidence type="ECO:0000259" key="11">
    <source>
        <dbReference type="Pfam" id="PF23539"/>
    </source>
</evidence>
<dbReference type="Pfam" id="PF07730">
    <property type="entry name" value="HisKA_3"/>
    <property type="match status" value="1"/>
</dbReference>
<feature type="transmembrane region" description="Helical" evidence="9">
    <location>
        <begin position="12"/>
        <end position="28"/>
    </location>
</feature>
<keyword evidence="9" id="KW-1133">Transmembrane helix</keyword>
<dbReference type="InterPro" id="IPR050482">
    <property type="entry name" value="Sensor_HK_TwoCompSys"/>
</dbReference>
<evidence type="ECO:0000313" key="12">
    <source>
        <dbReference type="EMBL" id="RLQ86005.1"/>
    </source>
</evidence>
<dbReference type="Gene3D" id="3.30.565.10">
    <property type="entry name" value="Histidine kinase-like ATPase, C-terminal domain"/>
    <property type="match status" value="1"/>
</dbReference>
<dbReference type="PANTHER" id="PTHR24421">
    <property type="entry name" value="NITRATE/NITRITE SENSOR PROTEIN NARX-RELATED"/>
    <property type="match status" value="1"/>
</dbReference>
<dbReference type="InterPro" id="IPR055558">
    <property type="entry name" value="DUF7134"/>
</dbReference>
<dbReference type="Gene3D" id="1.20.5.1930">
    <property type="match status" value="1"/>
</dbReference>
<feature type="transmembrane region" description="Helical" evidence="9">
    <location>
        <begin position="103"/>
        <end position="122"/>
    </location>
</feature>
<dbReference type="GO" id="GO:0016020">
    <property type="term" value="C:membrane"/>
    <property type="evidence" value="ECO:0007669"/>
    <property type="project" value="InterPro"/>
</dbReference>
<keyword evidence="13" id="KW-1185">Reference proteome</keyword>
<reference evidence="12 13" key="1">
    <citation type="submission" date="2018-10" db="EMBL/GenBank/DDBJ databases">
        <authorList>
            <person name="Li J."/>
        </authorList>
    </citation>
    <scope>NUCLEOTIDE SEQUENCE [LARGE SCALE GENOMIC DNA]</scope>
    <source>
        <strain evidence="12 13">ZD1-4</strain>
    </source>
</reference>
<dbReference type="AlphaFoldDB" id="A0A3L7J6L5"/>
<keyword evidence="3" id="KW-0597">Phosphoprotein</keyword>
<evidence type="ECO:0000256" key="3">
    <source>
        <dbReference type="ARBA" id="ARBA00022553"/>
    </source>
</evidence>
<evidence type="ECO:0000256" key="4">
    <source>
        <dbReference type="ARBA" id="ARBA00022679"/>
    </source>
</evidence>
<evidence type="ECO:0000259" key="10">
    <source>
        <dbReference type="Pfam" id="PF07730"/>
    </source>
</evidence>
<dbReference type="PANTHER" id="PTHR24421:SF10">
    <property type="entry name" value="NITRATE_NITRITE SENSOR PROTEIN NARQ"/>
    <property type="match status" value="1"/>
</dbReference>
<dbReference type="GO" id="GO:0000155">
    <property type="term" value="F:phosphorelay sensor kinase activity"/>
    <property type="evidence" value="ECO:0007669"/>
    <property type="project" value="InterPro"/>
</dbReference>
<evidence type="ECO:0000256" key="1">
    <source>
        <dbReference type="ARBA" id="ARBA00000085"/>
    </source>
</evidence>
<keyword evidence="4" id="KW-0808">Transferase</keyword>
<dbReference type="InterPro" id="IPR011712">
    <property type="entry name" value="Sig_transdc_His_kin_sub3_dim/P"/>
</dbReference>
<keyword evidence="7" id="KW-0067">ATP-binding</keyword>
<feature type="domain" description="DUF7134" evidence="11">
    <location>
        <begin position="10"/>
        <end position="164"/>
    </location>
</feature>
<gene>
    <name evidence="12" type="ORF">D9V28_03935</name>
</gene>
<organism evidence="12 13">
    <name type="scientific">Mycetocola zhadangensis</name>
    <dbReference type="NCBI Taxonomy" id="1164595"/>
    <lineage>
        <taxon>Bacteria</taxon>
        <taxon>Bacillati</taxon>
        <taxon>Actinomycetota</taxon>
        <taxon>Actinomycetes</taxon>
        <taxon>Micrococcales</taxon>
        <taxon>Microbacteriaceae</taxon>
        <taxon>Mycetocola</taxon>
    </lineage>
</organism>
<keyword evidence="8" id="KW-0902">Two-component regulatory system</keyword>
<dbReference type="GO" id="GO:0005524">
    <property type="term" value="F:ATP binding"/>
    <property type="evidence" value="ECO:0007669"/>
    <property type="project" value="UniProtKB-KW"/>
</dbReference>
<sequence>MFRRLSPPQITVDIVVAALFGLIVSGIELPMTDGMPPVIVIMGMTVALALRRISPGLALVVAWAAVAVQLTSGMEPVPSNIAIIAVLYATGCYGETWLRWAGLVSAIGGGVLAATYLSFFYSPGGLDLRNLGSVPGIVLGSLIGSVAAIFVFTLSWTVGLLVRTSQAAKAESIRRQQAQQEQRLAQQSVVVEQERNRIARDMHDVVAHSLAVVIAQADGARYAQKNNPEAMDTTLATIADTARGALGDVRLLLAELRHRQGEGPQPLLTDLDALFEQMRSAGLDIHVTKTGMEQQLPAGHQISIYRILQEALTNALRHGNRFAPVDVGVTWQESGVAVRVDNAVASVPFSSDAFGHGVPGMRERAALVGGWLTAEQSDNGRFVVTAYVPVPNTAQMGVVR</sequence>
<keyword evidence="6 12" id="KW-0418">Kinase</keyword>